<name>A0AAD2H0W7_9AGAR</name>
<accession>A0AAD2H0W7</accession>
<evidence type="ECO:0000256" key="1">
    <source>
        <dbReference type="SAM" id="MobiDB-lite"/>
    </source>
</evidence>
<gene>
    <name evidence="2" type="ORF">MYCIT1_LOCUS9375</name>
</gene>
<sequence>MGRGVGPYLKTHQIPRPLRPPVSPSSLSRVSSSRSKGFSPASLGITSWCVCKKGARQATNLGAGSKALARGC</sequence>
<dbReference type="EMBL" id="CAVNYO010000116">
    <property type="protein sequence ID" value="CAK5267121.1"/>
    <property type="molecule type" value="Genomic_DNA"/>
</dbReference>
<protein>
    <submittedName>
        <fullName evidence="2">Uncharacterized protein</fullName>
    </submittedName>
</protein>
<reference evidence="2" key="1">
    <citation type="submission" date="2023-11" db="EMBL/GenBank/DDBJ databases">
        <authorList>
            <person name="De Vega J J."/>
            <person name="De Vega J J."/>
        </authorList>
    </citation>
    <scope>NUCLEOTIDE SEQUENCE</scope>
</reference>
<comment type="caution">
    <text evidence="2">The sequence shown here is derived from an EMBL/GenBank/DDBJ whole genome shotgun (WGS) entry which is preliminary data.</text>
</comment>
<proteinExistence type="predicted"/>
<dbReference type="AlphaFoldDB" id="A0AAD2H0W7"/>
<dbReference type="Proteomes" id="UP001295794">
    <property type="component" value="Unassembled WGS sequence"/>
</dbReference>
<organism evidence="2 3">
    <name type="scientific">Mycena citricolor</name>
    <dbReference type="NCBI Taxonomy" id="2018698"/>
    <lineage>
        <taxon>Eukaryota</taxon>
        <taxon>Fungi</taxon>
        <taxon>Dikarya</taxon>
        <taxon>Basidiomycota</taxon>
        <taxon>Agaricomycotina</taxon>
        <taxon>Agaricomycetes</taxon>
        <taxon>Agaricomycetidae</taxon>
        <taxon>Agaricales</taxon>
        <taxon>Marasmiineae</taxon>
        <taxon>Mycenaceae</taxon>
        <taxon>Mycena</taxon>
    </lineage>
</organism>
<feature type="compositionally biased region" description="Low complexity" evidence="1">
    <location>
        <begin position="24"/>
        <end position="35"/>
    </location>
</feature>
<keyword evidence="3" id="KW-1185">Reference proteome</keyword>
<evidence type="ECO:0000313" key="3">
    <source>
        <dbReference type="Proteomes" id="UP001295794"/>
    </source>
</evidence>
<evidence type="ECO:0000313" key="2">
    <source>
        <dbReference type="EMBL" id="CAK5267121.1"/>
    </source>
</evidence>
<feature type="region of interest" description="Disordered" evidence="1">
    <location>
        <begin position="1"/>
        <end position="40"/>
    </location>
</feature>